<evidence type="ECO:0000256" key="6">
    <source>
        <dbReference type="SAM" id="Phobius"/>
    </source>
</evidence>
<dbReference type="EMBL" id="LQQO01000023">
    <property type="protein sequence ID" value="KZE13282.1"/>
    <property type="molecule type" value="Genomic_DNA"/>
</dbReference>
<feature type="transmembrane region" description="Helical" evidence="6">
    <location>
        <begin position="349"/>
        <end position="366"/>
    </location>
</feature>
<evidence type="ECO:0000256" key="1">
    <source>
        <dbReference type="ARBA" id="ARBA00004651"/>
    </source>
</evidence>
<evidence type="ECO:0000256" key="2">
    <source>
        <dbReference type="ARBA" id="ARBA00022475"/>
    </source>
</evidence>
<dbReference type="PANTHER" id="PTHR30250:SF11">
    <property type="entry name" value="O-ANTIGEN TRANSPORTER-RELATED"/>
    <property type="match status" value="1"/>
</dbReference>
<feature type="transmembrane region" description="Helical" evidence="6">
    <location>
        <begin position="184"/>
        <end position="202"/>
    </location>
</feature>
<feature type="transmembrane region" description="Helical" evidence="6">
    <location>
        <begin position="437"/>
        <end position="456"/>
    </location>
</feature>
<comment type="caution">
    <text evidence="7">The sequence shown here is derived from an EMBL/GenBank/DDBJ whole genome shotgun (WGS) entry which is preliminary data.</text>
</comment>
<gene>
    <name evidence="7" type="ORF">AVT10_03685</name>
</gene>
<comment type="subcellular location">
    <subcellularLocation>
        <location evidence="1">Cell membrane</location>
        <topology evidence="1">Multi-pass membrane protein</topology>
    </subcellularLocation>
</comment>
<keyword evidence="4 6" id="KW-1133">Transmembrane helix</keyword>
<dbReference type="Pfam" id="PF13440">
    <property type="entry name" value="Polysacc_synt_3"/>
    <property type="match status" value="1"/>
</dbReference>
<dbReference type="PANTHER" id="PTHR30250">
    <property type="entry name" value="PST FAMILY PREDICTED COLANIC ACID TRANSPORTER"/>
    <property type="match status" value="1"/>
</dbReference>
<feature type="transmembrane region" description="Helical" evidence="6">
    <location>
        <begin position="308"/>
        <end position="329"/>
    </location>
</feature>
<feature type="transmembrane region" description="Helical" evidence="6">
    <location>
        <begin position="223"/>
        <end position="245"/>
    </location>
</feature>
<feature type="transmembrane region" description="Helical" evidence="6">
    <location>
        <begin position="468"/>
        <end position="491"/>
    </location>
</feature>
<keyword evidence="2" id="KW-1003">Cell membrane</keyword>
<feature type="transmembrane region" description="Helical" evidence="6">
    <location>
        <begin position="265"/>
        <end position="287"/>
    </location>
</feature>
<proteinExistence type="predicted"/>
<feature type="transmembrane region" description="Helical" evidence="6">
    <location>
        <begin position="160"/>
        <end position="178"/>
    </location>
</feature>
<name>A0ABR5YB96_9SPHN</name>
<keyword evidence="5 6" id="KW-0472">Membrane</keyword>
<feature type="transmembrane region" description="Helical" evidence="6">
    <location>
        <begin position="46"/>
        <end position="70"/>
    </location>
</feature>
<feature type="transmembrane region" description="Helical" evidence="6">
    <location>
        <begin position="130"/>
        <end position="153"/>
    </location>
</feature>
<evidence type="ECO:0008006" key="9">
    <source>
        <dbReference type="Google" id="ProtNLM"/>
    </source>
</evidence>
<keyword evidence="8" id="KW-1185">Reference proteome</keyword>
<sequence length="500" mass="51672">MNKLANRLRLSGLLDLASLFAGRIGGILVTLLFIPRYDRLLGADVFGAVSVVLSLQAFFLVSDLGLATLVSRDTAIARDDPVAMTPAVLTRRRAEWMLAGIAVAIACVGVPMPLIAGAAAPWSFATGGNVAMVAVLAATLVAINIAQLCLNAVGRYHQSAGSGFLGAFVRGAATVAGLTAVPSLASFLVVQVVVALAHFLVVRRMVERACGNVPHLPGLLDRTALMALLRRCVPLTLYTLAAAAAVNLDKSIVSAFVSLETAGRYFLATTYAMVPVAVLSGPLNSYFAPKIMHAVHAGDVAAERRIATTFQTILICAVVGPSLGLGVQMEWWLPLWLPNASGITAVMEVAPILLAGGALSATGYYFTTYLIAVGDNAYLAKLSVACGIAVLGAALFFASRQDMRAFATAYFAFYAAGFVGLAVRSAALKGAGALGTFLLRAYVVPLVLVAGGYAVGHMMVGPAAPLPLFLLVPMLSAGLGGAAALALLSFVPARAGLLSR</sequence>
<evidence type="ECO:0000256" key="3">
    <source>
        <dbReference type="ARBA" id="ARBA00022692"/>
    </source>
</evidence>
<accession>A0ABR5YB96</accession>
<evidence type="ECO:0000313" key="8">
    <source>
        <dbReference type="Proteomes" id="UP000076609"/>
    </source>
</evidence>
<keyword evidence="3 6" id="KW-0812">Transmembrane</keyword>
<reference evidence="8" key="1">
    <citation type="submission" date="2016-01" db="EMBL/GenBank/DDBJ databases">
        <title>Draft genome of Chromobacterium sp. F49.</title>
        <authorList>
            <person name="Hong K.W."/>
        </authorList>
    </citation>
    <scope>NUCLEOTIDE SEQUENCE [LARGE SCALE GENOMIC DNA]</scope>
    <source>
        <strain evidence="8">CN3</strain>
    </source>
</reference>
<organism evidence="7 8">
    <name type="scientific">Sphingomonas hankookensis</name>
    <dbReference type="NCBI Taxonomy" id="563996"/>
    <lineage>
        <taxon>Bacteria</taxon>
        <taxon>Pseudomonadati</taxon>
        <taxon>Pseudomonadota</taxon>
        <taxon>Alphaproteobacteria</taxon>
        <taxon>Sphingomonadales</taxon>
        <taxon>Sphingomonadaceae</taxon>
        <taxon>Sphingomonas</taxon>
    </lineage>
</organism>
<feature type="transmembrane region" description="Helical" evidence="6">
    <location>
        <begin position="378"/>
        <end position="399"/>
    </location>
</feature>
<evidence type="ECO:0000256" key="4">
    <source>
        <dbReference type="ARBA" id="ARBA00022989"/>
    </source>
</evidence>
<dbReference type="RefSeq" id="WP_066691084.1">
    <property type="nucleotide sequence ID" value="NZ_LQQO01000023.1"/>
</dbReference>
<protein>
    <recommendedName>
        <fullName evidence="9">Polysaccharide biosynthesis protein</fullName>
    </recommendedName>
</protein>
<feature type="transmembrane region" description="Helical" evidence="6">
    <location>
        <begin position="96"/>
        <end position="124"/>
    </location>
</feature>
<feature type="transmembrane region" description="Helical" evidence="6">
    <location>
        <begin position="405"/>
        <end position="425"/>
    </location>
</feature>
<feature type="transmembrane region" description="Helical" evidence="6">
    <location>
        <begin position="12"/>
        <end position="34"/>
    </location>
</feature>
<dbReference type="Proteomes" id="UP000076609">
    <property type="component" value="Unassembled WGS sequence"/>
</dbReference>
<evidence type="ECO:0000256" key="5">
    <source>
        <dbReference type="ARBA" id="ARBA00023136"/>
    </source>
</evidence>
<dbReference type="InterPro" id="IPR050833">
    <property type="entry name" value="Poly_Biosynth_Transport"/>
</dbReference>
<evidence type="ECO:0000313" key="7">
    <source>
        <dbReference type="EMBL" id="KZE13282.1"/>
    </source>
</evidence>